<comment type="caution">
    <text evidence="2">The sequence shown here is derived from an EMBL/GenBank/DDBJ whole genome shotgun (WGS) entry which is preliminary data.</text>
</comment>
<evidence type="ECO:0000313" key="2">
    <source>
        <dbReference type="EMBL" id="GAA2032866.1"/>
    </source>
</evidence>
<reference evidence="2 3" key="1">
    <citation type="journal article" date="2019" name="Int. J. Syst. Evol. Microbiol.">
        <title>The Global Catalogue of Microorganisms (GCM) 10K type strain sequencing project: providing services to taxonomists for standard genome sequencing and annotation.</title>
        <authorList>
            <consortium name="The Broad Institute Genomics Platform"/>
            <consortium name="The Broad Institute Genome Sequencing Center for Infectious Disease"/>
            <person name="Wu L."/>
            <person name="Ma J."/>
        </authorList>
    </citation>
    <scope>NUCLEOTIDE SEQUENCE [LARGE SCALE GENOMIC DNA]</scope>
    <source>
        <strain evidence="2 3">JCM 14283</strain>
    </source>
</reference>
<proteinExistence type="predicted"/>
<organism evidence="2 3">
    <name type="scientific">Terrabacter terrae</name>
    <dbReference type="NCBI Taxonomy" id="318434"/>
    <lineage>
        <taxon>Bacteria</taxon>
        <taxon>Bacillati</taxon>
        <taxon>Actinomycetota</taxon>
        <taxon>Actinomycetes</taxon>
        <taxon>Micrococcales</taxon>
        <taxon>Intrasporangiaceae</taxon>
        <taxon>Terrabacter</taxon>
    </lineage>
</organism>
<gene>
    <name evidence="2" type="ORF">GCM10009740_23890</name>
</gene>
<dbReference type="Proteomes" id="UP001501285">
    <property type="component" value="Unassembled WGS sequence"/>
</dbReference>
<evidence type="ECO:0000313" key="3">
    <source>
        <dbReference type="Proteomes" id="UP001501285"/>
    </source>
</evidence>
<accession>A0ABN2UCI2</accession>
<evidence type="ECO:0000256" key="1">
    <source>
        <dbReference type="SAM" id="MobiDB-lite"/>
    </source>
</evidence>
<sequence length="165" mass="18208">MPQGRAATLSPFRPPATDDDDGGGGDDDDDDDGDDDDDEETSMSVTSFQDLPLADRDRHWDGAAAEKRVREWAGATDEPNEKYRDAHVWYDADNKTNFTAYKLLVADVVDGKLTAVPRGVMAAAAVMQGSRGGVDLPDKDRDRVRSHLAKYYAKMGEDAPWERED</sequence>
<feature type="compositionally biased region" description="Acidic residues" evidence="1">
    <location>
        <begin position="17"/>
        <end position="41"/>
    </location>
</feature>
<protein>
    <submittedName>
        <fullName evidence="2">Uncharacterized protein</fullName>
    </submittedName>
</protein>
<dbReference type="RefSeq" id="WP_343991576.1">
    <property type="nucleotide sequence ID" value="NZ_BAAANB010000021.1"/>
</dbReference>
<keyword evidence="3" id="KW-1185">Reference proteome</keyword>
<feature type="region of interest" description="Disordered" evidence="1">
    <location>
        <begin position="1"/>
        <end position="59"/>
    </location>
</feature>
<dbReference type="EMBL" id="BAAANB010000021">
    <property type="protein sequence ID" value="GAA2032866.1"/>
    <property type="molecule type" value="Genomic_DNA"/>
</dbReference>
<name>A0ABN2UCI2_9MICO</name>